<organism evidence="3 4">
    <name type="scientific">Taenia crassiceps</name>
    <dbReference type="NCBI Taxonomy" id="6207"/>
    <lineage>
        <taxon>Eukaryota</taxon>
        <taxon>Metazoa</taxon>
        <taxon>Spiralia</taxon>
        <taxon>Lophotrochozoa</taxon>
        <taxon>Platyhelminthes</taxon>
        <taxon>Cestoda</taxon>
        <taxon>Eucestoda</taxon>
        <taxon>Cyclophyllidea</taxon>
        <taxon>Taeniidae</taxon>
        <taxon>Taenia</taxon>
    </lineage>
</organism>
<dbReference type="Pfam" id="PF16589">
    <property type="entry name" value="BRCT_2"/>
    <property type="match status" value="1"/>
</dbReference>
<dbReference type="SUPFAM" id="SSF52113">
    <property type="entry name" value="BRCT domain"/>
    <property type="match status" value="3"/>
</dbReference>
<dbReference type="InterPro" id="IPR036420">
    <property type="entry name" value="BRCT_dom_sf"/>
</dbReference>
<accession>A0ABR4QN02</accession>
<dbReference type="SMART" id="SM00292">
    <property type="entry name" value="BRCT"/>
    <property type="match status" value="3"/>
</dbReference>
<reference evidence="3 4" key="1">
    <citation type="journal article" date="2022" name="Front. Cell. Infect. Microbiol.">
        <title>The Genomes of Two Strains of Taenia crassiceps the Animal Model for the Study of Human Cysticercosis.</title>
        <authorList>
            <person name="Bobes R.J."/>
            <person name="Estrada K."/>
            <person name="Rios-Valencia D.G."/>
            <person name="Calderon-Gallegos A."/>
            <person name="de la Torre P."/>
            <person name="Carrero J.C."/>
            <person name="Sanchez-Flores A."/>
            <person name="Laclette J.P."/>
        </authorList>
    </citation>
    <scope>NUCLEOTIDE SEQUENCE [LARGE SCALE GENOMIC DNA]</scope>
    <source>
        <strain evidence="3">WFUcys</strain>
    </source>
</reference>
<name>A0ABR4QN02_9CEST</name>
<feature type="domain" description="BRCT" evidence="2">
    <location>
        <begin position="594"/>
        <end position="672"/>
    </location>
</feature>
<feature type="domain" description="BRCT" evidence="2">
    <location>
        <begin position="525"/>
        <end position="583"/>
    </location>
</feature>
<dbReference type="Gene3D" id="3.40.50.10190">
    <property type="entry name" value="BRCT domain"/>
    <property type="match status" value="3"/>
</dbReference>
<sequence length="674" mass="72867">MSVPLDHGKGLLHGVVAYVDIRSPFGNPAFVVTRRLISLGATIETTRNAYVTHVIFRYGDPMTKLWAEKRGLCIVAPAWVKACVEQKCRVPEACYYLKDKEDVDLADDCNRVASRNVPPVGRESISVLHSKSSPSPSSAVIASLVSCSKSPRTRKIGTSRKGTHETTSLLFGTPLSCSGVSAQPHTPIPSLTFTQTKPPPGWMRLPSPQQQVANLPLPLFPEDDTLALDAQPRFPELIGSTNLSRMPLSPDVLHFVVRNFASSATAMKGQMPRGKKMLPLAPVKVTPSQEKKIVSKTPMQKRGKRNILGRSRSSLRIQQLLKSHVGVSSAPGTGASKRRVLKNGGEGESGKKPLRKKIKLVLAATHPRRKSQRLLEKLANCVGSAMSAPETGMNATSTSVIVDSEISLKSPTVNICSPESGNSLEDFINPGGLKLRRCTRASASLPNRPIEILFSGLNAFQRQTLISLLRSSTELSKHEVSPTLNYRLCGSAGVSGSPNDNGSRKASLLATILGEEAEALKQRWRLADVFSTRTTTHLVSTSPFPRTINLFKAVLVSIPVVDMAWIVESAKAGKWLPFRRFLIPGLPPAKAAAKLRKLFSTVGCVFVAAGTSPPPTVLKELIIMGGGSVSKRAVGAGLVVGQEDAKKPSVSPKWVLDSILHQKPLPFSRYRLMD</sequence>
<dbReference type="InterPro" id="IPR022047">
    <property type="entry name" value="Microcephalin-like"/>
</dbReference>
<comment type="caution">
    <text evidence="3">The sequence shown here is derived from an EMBL/GenBank/DDBJ whole genome shotgun (WGS) entry which is preliminary data.</text>
</comment>
<dbReference type="CDD" id="cd17716">
    <property type="entry name" value="BRCT_microcephalin_rpt1"/>
    <property type="match status" value="1"/>
</dbReference>
<evidence type="ECO:0000259" key="2">
    <source>
        <dbReference type="PROSITE" id="PS50172"/>
    </source>
</evidence>
<gene>
    <name evidence="3" type="ORF">TcWFU_010341</name>
</gene>
<evidence type="ECO:0000313" key="3">
    <source>
        <dbReference type="EMBL" id="KAL5111050.1"/>
    </source>
</evidence>
<keyword evidence="4" id="KW-1185">Reference proteome</keyword>
<dbReference type="CDD" id="cd17751">
    <property type="entry name" value="BRCT_microcephalin_rpt3"/>
    <property type="match status" value="1"/>
</dbReference>
<dbReference type="PROSITE" id="PS50172">
    <property type="entry name" value="BRCT"/>
    <property type="match status" value="3"/>
</dbReference>
<evidence type="ECO:0000256" key="1">
    <source>
        <dbReference type="SAM" id="MobiDB-lite"/>
    </source>
</evidence>
<proteinExistence type="predicted"/>
<dbReference type="EMBL" id="JAKROA010000002">
    <property type="protein sequence ID" value="KAL5111050.1"/>
    <property type="molecule type" value="Genomic_DNA"/>
</dbReference>
<feature type="domain" description="BRCT" evidence="2">
    <location>
        <begin position="7"/>
        <end position="97"/>
    </location>
</feature>
<dbReference type="PANTHER" id="PTHR14625:SF3">
    <property type="entry name" value="MICROCEPHALIN"/>
    <property type="match status" value="1"/>
</dbReference>
<dbReference type="PANTHER" id="PTHR14625">
    <property type="entry name" value="MICROCEPHALIN"/>
    <property type="match status" value="1"/>
</dbReference>
<feature type="region of interest" description="Disordered" evidence="1">
    <location>
        <begin position="326"/>
        <end position="352"/>
    </location>
</feature>
<evidence type="ECO:0000313" key="4">
    <source>
        <dbReference type="Proteomes" id="UP001651158"/>
    </source>
</evidence>
<dbReference type="InterPro" id="IPR001357">
    <property type="entry name" value="BRCT_dom"/>
</dbReference>
<dbReference type="Proteomes" id="UP001651158">
    <property type="component" value="Unassembled WGS sequence"/>
</dbReference>
<protein>
    <submittedName>
        <fullName evidence="3">Microcephalin</fullName>
    </submittedName>
</protein>